<name>A0A1M6Q3P8_REIAG</name>
<proteinExistence type="predicted"/>
<dbReference type="PROSITE" id="PS51257">
    <property type="entry name" value="PROKAR_LIPOPROTEIN"/>
    <property type="match status" value="1"/>
</dbReference>
<dbReference type="STRING" id="156994.SAMN04488028_103160"/>
<gene>
    <name evidence="1" type="ORF">SAMN04488028_103160</name>
</gene>
<dbReference type="RefSeq" id="WP_073122135.1">
    <property type="nucleotide sequence ID" value="NZ_FRAA01000003.1"/>
</dbReference>
<dbReference type="EMBL" id="FRAA01000003">
    <property type="protein sequence ID" value="SHK14869.1"/>
    <property type="molecule type" value="Genomic_DNA"/>
</dbReference>
<keyword evidence="2" id="KW-1185">Reference proteome</keyword>
<dbReference type="AlphaFoldDB" id="A0A1M6Q3P8"/>
<reference evidence="2" key="1">
    <citation type="submission" date="2016-11" db="EMBL/GenBank/DDBJ databases">
        <authorList>
            <person name="Varghese N."/>
            <person name="Submissions S."/>
        </authorList>
    </citation>
    <scope>NUCLEOTIDE SEQUENCE [LARGE SCALE GENOMIC DNA]</scope>
    <source>
        <strain evidence="2">DSM 26134</strain>
    </source>
</reference>
<dbReference type="Proteomes" id="UP000184474">
    <property type="component" value="Unassembled WGS sequence"/>
</dbReference>
<evidence type="ECO:0008006" key="3">
    <source>
        <dbReference type="Google" id="ProtNLM"/>
    </source>
</evidence>
<organism evidence="1 2">
    <name type="scientific">Reichenbachiella agariperforans</name>
    <dbReference type="NCBI Taxonomy" id="156994"/>
    <lineage>
        <taxon>Bacteria</taxon>
        <taxon>Pseudomonadati</taxon>
        <taxon>Bacteroidota</taxon>
        <taxon>Cytophagia</taxon>
        <taxon>Cytophagales</taxon>
        <taxon>Reichenbachiellaceae</taxon>
        <taxon>Reichenbachiella</taxon>
    </lineage>
</organism>
<protein>
    <recommendedName>
        <fullName evidence="3">Lipoprotein</fullName>
    </recommendedName>
</protein>
<accession>A0A1M6Q3P8</accession>
<evidence type="ECO:0000313" key="2">
    <source>
        <dbReference type="Proteomes" id="UP000184474"/>
    </source>
</evidence>
<evidence type="ECO:0000313" key="1">
    <source>
        <dbReference type="EMBL" id="SHK14869.1"/>
    </source>
</evidence>
<sequence>MKKSITILLSVLGLMTWSSCEENNVFDDLGAAQGSTLADVYFEPFAPKLQAGVEVEKFVQFWSVDDYFEYTGLWEYVYLFQDMTVEVEGVIYESSTSDEFADWTEVQAYPFDYADFNPEEKAYVKTITYQVDNAYDLVSLDKDDLTVTEFIEQTPEEYQEDVFSFYSEELGKDALQNIIVGNGLMTQSEFDALYDENGNLTDAGQAEVIASFEQLGLASLIGDSYTVENEYQITLGYRVTNGSQKFNDARRSFLVF</sequence>